<proteinExistence type="predicted"/>
<sequence>MSYLLFRETNFRSARLALVADVEIVVAKMVRYPLLLAGQCQLFLRILTQCRPERRGLKSTLSRMAWYATARRREKKCFQQDLVLGEVRRIRRQVPGIGTAKLHELMKDFVRGYQIKLGRDKLWHSYLEQTPRDH</sequence>
<evidence type="ECO:0000313" key="2">
    <source>
        <dbReference type="Proteomes" id="UP001139000"/>
    </source>
</evidence>
<dbReference type="EMBL" id="JAJTTC010000008">
    <property type="protein sequence ID" value="MCF0064788.1"/>
    <property type="molecule type" value="Genomic_DNA"/>
</dbReference>
<protein>
    <submittedName>
        <fullName evidence="1">Uncharacterized protein</fullName>
    </submittedName>
</protein>
<evidence type="ECO:0000313" key="1">
    <source>
        <dbReference type="EMBL" id="MCF0064788.1"/>
    </source>
</evidence>
<keyword evidence="2" id="KW-1185">Reference proteome</keyword>
<dbReference type="AlphaFoldDB" id="A0A9X1PSC9"/>
<name>A0A9X1PSC9_9BACT</name>
<organism evidence="1 2">
    <name type="scientific">Dyadobacter chenwenxiniae</name>
    <dbReference type="NCBI Taxonomy" id="2906456"/>
    <lineage>
        <taxon>Bacteria</taxon>
        <taxon>Pseudomonadati</taxon>
        <taxon>Bacteroidota</taxon>
        <taxon>Cytophagia</taxon>
        <taxon>Cytophagales</taxon>
        <taxon>Spirosomataceae</taxon>
        <taxon>Dyadobacter</taxon>
    </lineage>
</organism>
<accession>A0A9X1PSC9</accession>
<reference evidence="1" key="1">
    <citation type="submission" date="2021-12" db="EMBL/GenBank/DDBJ databases">
        <title>Novel species in genus Dyadobacter.</title>
        <authorList>
            <person name="Ma C."/>
        </authorList>
    </citation>
    <scope>NUCLEOTIDE SEQUENCE</scope>
    <source>
        <strain evidence="1">LJ419</strain>
    </source>
</reference>
<comment type="caution">
    <text evidence="1">The sequence shown here is derived from an EMBL/GenBank/DDBJ whole genome shotgun (WGS) entry which is preliminary data.</text>
</comment>
<dbReference type="RefSeq" id="WP_234657762.1">
    <property type="nucleotide sequence ID" value="NZ_CP094997.1"/>
</dbReference>
<gene>
    <name evidence="1" type="ORF">LXM26_24970</name>
</gene>
<dbReference type="Proteomes" id="UP001139000">
    <property type="component" value="Unassembled WGS sequence"/>
</dbReference>